<dbReference type="GO" id="GO:0005737">
    <property type="term" value="C:cytoplasm"/>
    <property type="evidence" value="ECO:0007669"/>
    <property type="project" value="TreeGrafter"/>
</dbReference>
<keyword evidence="2" id="KW-0547">Nucleotide-binding</keyword>
<dbReference type="STRING" id="472759.Nhal_2059"/>
<keyword evidence="1" id="KW-0464">Manganese</keyword>
<dbReference type="NCBIfam" id="TIGR02291">
    <property type="entry name" value="rimK_rel_E_lig"/>
    <property type="match status" value="1"/>
</dbReference>
<dbReference type="GO" id="GO:0046872">
    <property type="term" value="F:metal ion binding"/>
    <property type="evidence" value="ECO:0007669"/>
    <property type="project" value="InterPro"/>
</dbReference>
<dbReference type="RefSeq" id="WP_013033028.1">
    <property type="nucleotide sequence ID" value="NC_013960.1"/>
</dbReference>
<gene>
    <name evidence="4" type="ordered locus">Nhal_2059</name>
</gene>
<evidence type="ECO:0000259" key="3">
    <source>
        <dbReference type="PROSITE" id="PS50975"/>
    </source>
</evidence>
<dbReference type="InterPro" id="IPR039523">
    <property type="entry name" value="RimK-rel_E_lig_ATP-grasp"/>
</dbReference>
<dbReference type="SUPFAM" id="SSF56059">
    <property type="entry name" value="Glutathione synthetase ATP-binding domain-like"/>
    <property type="match status" value="1"/>
</dbReference>
<dbReference type="GO" id="GO:0018169">
    <property type="term" value="F:ribosomal S6-glutamic acid ligase activity"/>
    <property type="evidence" value="ECO:0007669"/>
    <property type="project" value="TreeGrafter"/>
</dbReference>
<dbReference type="HOGENOM" id="CLU_865360_0_0_6"/>
<dbReference type="PROSITE" id="PS50975">
    <property type="entry name" value="ATP_GRASP"/>
    <property type="match status" value="1"/>
</dbReference>
<keyword evidence="4" id="KW-0436">Ligase</keyword>
<organism evidence="4 5">
    <name type="scientific">Nitrosococcus halophilus (strain Nc4)</name>
    <dbReference type="NCBI Taxonomy" id="472759"/>
    <lineage>
        <taxon>Bacteria</taxon>
        <taxon>Pseudomonadati</taxon>
        <taxon>Pseudomonadota</taxon>
        <taxon>Gammaproteobacteria</taxon>
        <taxon>Chromatiales</taxon>
        <taxon>Chromatiaceae</taxon>
        <taxon>Nitrosococcus</taxon>
    </lineage>
</organism>
<dbReference type="InterPro" id="IPR011761">
    <property type="entry name" value="ATP-grasp"/>
</dbReference>
<dbReference type="Pfam" id="PF14397">
    <property type="entry name" value="ATPgrasp_ST"/>
    <property type="match status" value="1"/>
</dbReference>
<name>D5C4H9_NITHN</name>
<protein>
    <submittedName>
        <fullName evidence="4">Alpha-L-glutamate ligase-like protein</fullName>
    </submittedName>
</protein>
<dbReference type="GO" id="GO:0005524">
    <property type="term" value="F:ATP binding"/>
    <property type="evidence" value="ECO:0007669"/>
    <property type="project" value="UniProtKB-UniRule"/>
</dbReference>
<evidence type="ECO:0000313" key="4">
    <source>
        <dbReference type="EMBL" id="ADE15163.1"/>
    </source>
</evidence>
<keyword evidence="2" id="KW-0067">ATP-binding</keyword>
<dbReference type="Gene3D" id="3.30.470.20">
    <property type="entry name" value="ATP-grasp fold, B domain"/>
    <property type="match status" value="1"/>
</dbReference>
<dbReference type="Proteomes" id="UP000001844">
    <property type="component" value="Chromosome"/>
</dbReference>
<keyword evidence="5" id="KW-1185">Reference proteome</keyword>
<accession>D5C4H9</accession>
<dbReference type="AlphaFoldDB" id="D5C4H9"/>
<dbReference type="eggNOG" id="COG0189">
    <property type="taxonomic scope" value="Bacteria"/>
</dbReference>
<dbReference type="GO" id="GO:0009432">
    <property type="term" value="P:SOS response"/>
    <property type="evidence" value="ECO:0007669"/>
    <property type="project" value="TreeGrafter"/>
</dbReference>
<reference evidence="5" key="1">
    <citation type="submission" date="2010-04" db="EMBL/GenBank/DDBJ databases">
        <title>Complete genome sequence of Nitrosococcus halophilus Nc4, a salt-adapted, aerobic obligate ammonia-oxidizing sulfur purple bacterium.</title>
        <authorList>
            <consortium name="US DOE Joint Genome Institute"/>
            <person name="Campbell M.A."/>
            <person name="Malfatti S.A."/>
            <person name="Chain P.S.G."/>
            <person name="Heidelberg J.F."/>
            <person name="Ward B.B."/>
            <person name="Klotz M.G."/>
        </authorList>
    </citation>
    <scope>NUCLEOTIDE SEQUENCE [LARGE SCALE GENOMIC DNA]</scope>
    <source>
        <strain evidence="5">Nc4</strain>
    </source>
</reference>
<dbReference type="EMBL" id="CP001798">
    <property type="protein sequence ID" value="ADE15163.1"/>
    <property type="molecule type" value="Genomic_DNA"/>
</dbReference>
<feature type="domain" description="ATP-grasp" evidence="3">
    <location>
        <begin position="43"/>
        <end position="294"/>
    </location>
</feature>
<dbReference type="InterPro" id="IPR011758">
    <property type="entry name" value="RimK-rel_E_lig"/>
</dbReference>
<dbReference type="PANTHER" id="PTHR21621">
    <property type="entry name" value="RIBOSOMAL PROTEIN S6 MODIFICATION PROTEIN"/>
    <property type="match status" value="1"/>
</dbReference>
<evidence type="ECO:0000256" key="2">
    <source>
        <dbReference type="PROSITE-ProRule" id="PRU00409"/>
    </source>
</evidence>
<dbReference type="PANTHER" id="PTHR21621:SF0">
    <property type="entry name" value="BETA-CITRYLGLUTAMATE SYNTHASE B-RELATED"/>
    <property type="match status" value="1"/>
</dbReference>
<sequence length="313" mass="34331">MILPWRRLRQLGILGMNQRNADYILPFNPRRHYPLVDDKRLTKQLALDAGIAVPQLYGIVDIVHQIRNLDKLLGPHEDFVIKPAHGSGGEGILVVTGRYKGRYRKASGIILTEEEIGHHIANILSGMYSLGGLPDTALIEYRVKFDPVFEAVSYLGVPDIRTLVFRGVPVLAMIRLPTRLSDGRANLHQGAIGVGIDLMTGRTSSGVWREQAIDHHPDTGGGIRGLEIPHWDGILELTARCFDLVGLGYIGVDIVLDRGLGPLVLELNARPGLSIQLANKAGLRSRLQRIEGLREIPSAASERVALGKGLCNL</sequence>
<dbReference type="OrthoDB" id="336227at2"/>
<dbReference type="KEGG" id="nhl:Nhal_2059"/>
<evidence type="ECO:0000256" key="1">
    <source>
        <dbReference type="ARBA" id="ARBA00023211"/>
    </source>
</evidence>
<evidence type="ECO:0000313" key="5">
    <source>
        <dbReference type="Proteomes" id="UP000001844"/>
    </source>
</evidence>
<proteinExistence type="predicted"/>